<sequence>MRVQTEEWRRFIPGVRMYKGKLTYFYNGEKLWDEENLKYLVYTKEERQKWEVIMVLPGVDVILFGTFKECVKVETVIMNDTVRLIEQYAFFACIRLVYVKLSKTLRKIGKWAFIHCLSMATIFIPTSCGEIDEYAFQFCKNLKIIVVPANTQCFKGAFRLFEDIPENREFTHVNRREEYALHRVCSSMDPSLDDIYRIVREQGIIGLRRPNALNITPLQYLKANPYANVSENEIITRYISEMMGEIF</sequence>
<evidence type="ECO:0000313" key="2">
    <source>
        <dbReference type="Proteomes" id="UP001054902"/>
    </source>
</evidence>
<dbReference type="Gene3D" id="3.80.10.10">
    <property type="entry name" value="Ribonuclease Inhibitor"/>
    <property type="match status" value="1"/>
</dbReference>
<proteinExistence type="predicted"/>
<comment type="caution">
    <text evidence="1">The sequence shown here is derived from an EMBL/GenBank/DDBJ whole genome shotgun (WGS) entry which is preliminary data.</text>
</comment>
<dbReference type="Pfam" id="PF13306">
    <property type="entry name" value="LRR_5"/>
    <property type="match status" value="1"/>
</dbReference>
<dbReference type="EMBL" id="BLLK01000058">
    <property type="protein sequence ID" value="GFH57495.1"/>
    <property type="molecule type" value="Genomic_DNA"/>
</dbReference>
<dbReference type="SUPFAM" id="SSF52058">
    <property type="entry name" value="L domain-like"/>
    <property type="match status" value="1"/>
</dbReference>
<evidence type="ECO:0000313" key="1">
    <source>
        <dbReference type="EMBL" id="GFH57495.1"/>
    </source>
</evidence>
<gene>
    <name evidence="1" type="ORF">CTEN210_13971</name>
</gene>
<dbReference type="InterPro" id="IPR026906">
    <property type="entry name" value="LRR_5"/>
</dbReference>
<protein>
    <recommendedName>
        <fullName evidence="3">Leucine-rich repeat domain-containing protein</fullName>
    </recommendedName>
</protein>
<dbReference type="AlphaFoldDB" id="A0AAD3D663"/>
<dbReference type="Proteomes" id="UP001054902">
    <property type="component" value="Unassembled WGS sequence"/>
</dbReference>
<reference evidence="1 2" key="1">
    <citation type="journal article" date="2021" name="Sci. Rep.">
        <title>The genome of the diatom Chaetoceros tenuissimus carries an ancient integrated fragment of an extant virus.</title>
        <authorList>
            <person name="Hongo Y."/>
            <person name="Kimura K."/>
            <person name="Takaki Y."/>
            <person name="Yoshida Y."/>
            <person name="Baba S."/>
            <person name="Kobayashi G."/>
            <person name="Nagasaki K."/>
            <person name="Hano T."/>
            <person name="Tomaru Y."/>
        </authorList>
    </citation>
    <scope>NUCLEOTIDE SEQUENCE [LARGE SCALE GENOMIC DNA]</scope>
    <source>
        <strain evidence="1 2">NIES-3715</strain>
    </source>
</reference>
<name>A0AAD3D663_9STRA</name>
<dbReference type="InterPro" id="IPR032675">
    <property type="entry name" value="LRR_dom_sf"/>
</dbReference>
<organism evidence="1 2">
    <name type="scientific">Chaetoceros tenuissimus</name>
    <dbReference type="NCBI Taxonomy" id="426638"/>
    <lineage>
        <taxon>Eukaryota</taxon>
        <taxon>Sar</taxon>
        <taxon>Stramenopiles</taxon>
        <taxon>Ochrophyta</taxon>
        <taxon>Bacillariophyta</taxon>
        <taxon>Coscinodiscophyceae</taxon>
        <taxon>Chaetocerotophycidae</taxon>
        <taxon>Chaetocerotales</taxon>
        <taxon>Chaetocerotaceae</taxon>
        <taxon>Chaetoceros</taxon>
    </lineage>
</organism>
<keyword evidence="2" id="KW-1185">Reference proteome</keyword>
<accession>A0AAD3D663</accession>
<evidence type="ECO:0008006" key="3">
    <source>
        <dbReference type="Google" id="ProtNLM"/>
    </source>
</evidence>